<keyword evidence="3" id="KW-0597">Phosphoprotein</keyword>
<keyword evidence="4" id="KW-0479">Metal-binding</keyword>
<accession>A0A520KQT8</accession>
<comment type="cofactor">
    <cofactor evidence="1">
        <name>Mg(2+)</name>
        <dbReference type="ChEBI" id="CHEBI:18420"/>
    </cofactor>
</comment>
<gene>
    <name evidence="11" type="primary">glmM</name>
    <name evidence="11" type="ORF">EF806_06745</name>
</gene>
<proteinExistence type="inferred from homology"/>
<evidence type="ECO:0000256" key="1">
    <source>
        <dbReference type="ARBA" id="ARBA00001946"/>
    </source>
</evidence>
<evidence type="ECO:0000259" key="8">
    <source>
        <dbReference type="Pfam" id="PF02878"/>
    </source>
</evidence>
<dbReference type="Gene3D" id="3.30.310.50">
    <property type="entry name" value="Alpha-D-phosphohexomutase, C-terminal domain"/>
    <property type="match status" value="1"/>
</dbReference>
<dbReference type="InterPro" id="IPR005841">
    <property type="entry name" value="Alpha-D-phosphohexomutase_SF"/>
</dbReference>
<dbReference type="PRINTS" id="PR00509">
    <property type="entry name" value="PGMPMM"/>
</dbReference>
<feature type="domain" description="Alpha-D-phosphohexomutase alpha/beta/alpha" evidence="10">
    <location>
        <begin position="255"/>
        <end position="364"/>
    </location>
</feature>
<evidence type="ECO:0000313" key="11">
    <source>
        <dbReference type="EMBL" id="RZN63920.1"/>
    </source>
</evidence>
<feature type="domain" description="Alpha-D-phosphohexomutase alpha/beta/alpha" evidence="9">
    <location>
        <begin position="151"/>
        <end position="251"/>
    </location>
</feature>
<dbReference type="GO" id="GO:0005975">
    <property type="term" value="P:carbohydrate metabolic process"/>
    <property type="evidence" value="ECO:0007669"/>
    <property type="project" value="InterPro"/>
</dbReference>
<dbReference type="NCBIfam" id="TIGR03990">
    <property type="entry name" value="Arch_GlmM"/>
    <property type="match status" value="1"/>
</dbReference>
<dbReference type="InterPro" id="IPR005845">
    <property type="entry name" value="A-D-PHexomutase_a/b/a-II"/>
</dbReference>
<evidence type="ECO:0000256" key="5">
    <source>
        <dbReference type="ARBA" id="ARBA00022842"/>
    </source>
</evidence>
<evidence type="ECO:0000256" key="6">
    <source>
        <dbReference type="ARBA" id="ARBA00023235"/>
    </source>
</evidence>
<dbReference type="InterPro" id="IPR005843">
    <property type="entry name" value="A-D-PHexomutase_C"/>
</dbReference>
<name>A0A520KQT8_METT2</name>
<comment type="caution">
    <text evidence="11">The sequence shown here is derived from an EMBL/GenBank/DDBJ whole genome shotgun (WGS) entry which is preliminary data.</text>
</comment>
<evidence type="ECO:0000259" key="7">
    <source>
        <dbReference type="Pfam" id="PF00408"/>
    </source>
</evidence>
<evidence type="ECO:0000256" key="4">
    <source>
        <dbReference type="ARBA" id="ARBA00022723"/>
    </source>
</evidence>
<dbReference type="GO" id="GO:0046872">
    <property type="term" value="F:metal ion binding"/>
    <property type="evidence" value="ECO:0007669"/>
    <property type="project" value="UniProtKB-KW"/>
</dbReference>
<dbReference type="Pfam" id="PF02880">
    <property type="entry name" value="PGM_PMM_III"/>
    <property type="match status" value="1"/>
</dbReference>
<dbReference type="InterPro" id="IPR005844">
    <property type="entry name" value="A-D-PHexomutase_a/b/a-I"/>
</dbReference>
<dbReference type="SUPFAM" id="SSF55957">
    <property type="entry name" value="Phosphoglucomutase, C-terminal domain"/>
    <property type="match status" value="1"/>
</dbReference>
<dbReference type="Pfam" id="PF02879">
    <property type="entry name" value="PGM_PMM_II"/>
    <property type="match status" value="1"/>
</dbReference>
<evidence type="ECO:0000259" key="10">
    <source>
        <dbReference type="Pfam" id="PF02880"/>
    </source>
</evidence>
<dbReference type="AlphaFoldDB" id="A0A520KQT8"/>
<feature type="domain" description="Alpha-D-phosphohexomutase C-terminal" evidence="7">
    <location>
        <begin position="394"/>
        <end position="442"/>
    </location>
</feature>
<evidence type="ECO:0000259" key="9">
    <source>
        <dbReference type="Pfam" id="PF02879"/>
    </source>
</evidence>
<dbReference type="Proteomes" id="UP000317158">
    <property type="component" value="Unassembled WGS sequence"/>
</dbReference>
<dbReference type="EMBL" id="RXIF01000012">
    <property type="protein sequence ID" value="RZN63920.1"/>
    <property type="molecule type" value="Genomic_DNA"/>
</dbReference>
<comment type="similarity">
    <text evidence="2">Belongs to the phosphohexose mutase family.</text>
</comment>
<dbReference type="Pfam" id="PF00408">
    <property type="entry name" value="PGM_PMM_IV"/>
    <property type="match status" value="1"/>
</dbReference>
<dbReference type="Gene3D" id="3.40.120.10">
    <property type="entry name" value="Alpha-D-Glucose-1,6-Bisphosphate, subunit A, domain 3"/>
    <property type="match status" value="3"/>
</dbReference>
<sequence>MRQLFGTNGIRGIVNNTIDSSFFLYIGMAYGSFKKGKIAVGRDSRISSRMLEDSFIAGLLSTGCEVIDTGIVPIPAIQYYIKNNSSVKGGAMITASHNPPEYNGVKIIAEDGTEAPEDDEKKIEDIYFEKKFNKAFWKDTGSYSKRDIIDYYIQGVSKMVDLGSIDGKDLKIVLDAANGPGSISSSKFLKTMNIRYVGINTNIDGTFPGRNPEPTEENLDVIQKVMKNGKFNFGVAHDGDADRSVFFDEDGRFIDGDIILSIVAKYLLEQKKGGTIVTTVATSSSLKDTVEECGGRLIETPVGSIYVARKMMEVGAIFGGEGNGGLIFAEHQYCRDGLAALGKILEIIIKKGKSLSDLANEIPRYHLLKDKISVKNTYVRADIIKRIKKKYFGDERVHMERDGIKIYCDEKDWILIRKSGTEPILRIYAESKDEKKAKNLLDSGRKLIKNV</sequence>
<protein>
    <submittedName>
        <fullName evidence="11">Phosphoglucosamine mutase</fullName>
        <ecNumber evidence="11">5.4.2.10</ecNumber>
    </submittedName>
</protein>
<evidence type="ECO:0000313" key="12">
    <source>
        <dbReference type="Proteomes" id="UP000317158"/>
    </source>
</evidence>
<feature type="domain" description="Alpha-D-phosphohexomutase alpha/beta/alpha" evidence="8">
    <location>
        <begin position="2"/>
        <end position="133"/>
    </location>
</feature>
<dbReference type="GO" id="GO:0008966">
    <property type="term" value="F:phosphoglucosamine mutase activity"/>
    <property type="evidence" value="ECO:0007669"/>
    <property type="project" value="UniProtKB-EC"/>
</dbReference>
<reference evidence="11 12" key="1">
    <citation type="journal article" date="2019" name="Nat. Microbiol.">
        <title>Wide diversity of methane and short-chain alkane metabolisms in uncultured archaea.</title>
        <authorList>
            <person name="Borrel G."/>
            <person name="Adam P.S."/>
            <person name="McKay L.J."/>
            <person name="Chen L.X."/>
            <person name="Sierra-Garcia I.N."/>
            <person name="Sieber C.M."/>
            <person name="Letourneur Q."/>
            <person name="Ghozlane A."/>
            <person name="Andersen G.L."/>
            <person name="Li W.J."/>
            <person name="Hallam S.J."/>
            <person name="Muyzer G."/>
            <person name="de Oliveira V.M."/>
            <person name="Inskeep W.P."/>
            <person name="Banfield J.F."/>
            <person name="Gribaldo S."/>
        </authorList>
    </citation>
    <scope>NUCLEOTIDE SEQUENCE [LARGE SCALE GENOMIC DNA]</scope>
    <source>
        <strain evidence="11">NM1a</strain>
    </source>
</reference>
<dbReference type="FunFam" id="3.40.120.10:FF:000001">
    <property type="entry name" value="Phosphoglucosamine mutase"/>
    <property type="match status" value="1"/>
</dbReference>
<keyword evidence="5" id="KW-0460">Magnesium</keyword>
<dbReference type="InterPro" id="IPR036900">
    <property type="entry name" value="A-D-PHexomutase_C_sf"/>
</dbReference>
<evidence type="ECO:0000256" key="2">
    <source>
        <dbReference type="ARBA" id="ARBA00010231"/>
    </source>
</evidence>
<dbReference type="CDD" id="cd03087">
    <property type="entry name" value="PGM_like1"/>
    <property type="match status" value="1"/>
</dbReference>
<dbReference type="SUPFAM" id="SSF53738">
    <property type="entry name" value="Phosphoglucomutase, first 3 domains"/>
    <property type="match status" value="3"/>
</dbReference>
<dbReference type="EC" id="5.4.2.10" evidence="11"/>
<dbReference type="PANTHER" id="PTHR43771:SF1">
    <property type="entry name" value="PHOSPHOMANNOMUTASE"/>
    <property type="match status" value="1"/>
</dbReference>
<dbReference type="InterPro" id="IPR024086">
    <property type="entry name" value="GlmM_arc-type"/>
</dbReference>
<dbReference type="Pfam" id="PF02878">
    <property type="entry name" value="PGM_PMM_I"/>
    <property type="match status" value="1"/>
</dbReference>
<keyword evidence="6 11" id="KW-0413">Isomerase</keyword>
<evidence type="ECO:0000256" key="3">
    <source>
        <dbReference type="ARBA" id="ARBA00022553"/>
    </source>
</evidence>
<organism evidence="11 12">
    <name type="scientific">Methanoliparum thermophilum</name>
    <dbReference type="NCBI Taxonomy" id="2491083"/>
    <lineage>
        <taxon>Archaea</taxon>
        <taxon>Methanobacteriati</taxon>
        <taxon>Methanobacteriota</taxon>
        <taxon>Candidatus Methanoliparia</taxon>
        <taxon>Candidatus Methanoliparales</taxon>
        <taxon>Candidatus Methanoliparaceae</taxon>
        <taxon>Candidatus Methanoliparum</taxon>
    </lineage>
</organism>
<dbReference type="InterPro" id="IPR016055">
    <property type="entry name" value="A-D-PHexomutase_a/b/a-I/II/III"/>
</dbReference>
<dbReference type="PANTHER" id="PTHR43771">
    <property type="entry name" value="PHOSPHOMANNOMUTASE"/>
    <property type="match status" value="1"/>
</dbReference>
<dbReference type="InterPro" id="IPR005846">
    <property type="entry name" value="A-D-PHexomutase_a/b/a-III"/>
</dbReference>